<evidence type="ECO:0000313" key="2">
    <source>
        <dbReference type="EMBL" id="CAH1256512.1"/>
    </source>
</evidence>
<dbReference type="OrthoDB" id="6121324at2759"/>
<feature type="domain" description="Fibrinogen C-terminal" evidence="1">
    <location>
        <begin position="1"/>
        <end position="192"/>
    </location>
</feature>
<dbReference type="Gene3D" id="3.90.215.10">
    <property type="entry name" value="Gamma Fibrinogen, chain A, domain 1"/>
    <property type="match status" value="1"/>
</dbReference>
<dbReference type="InterPro" id="IPR002181">
    <property type="entry name" value="Fibrinogen_a/b/g_C_dom"/>
</dbReference>
<gene>
    <name evidence="2" type="primary">ANGPT4</name>
    <name evidence="2" type="ORF">BLAG_LOCUS14797</name>
</gene>
<dbReference type="SUPFAM" id="SSF56496">
    <property type="entry name" value="Fibrinogen C-terminal domain-like"/>
    <property type="match status" value="1"/>
</dbReference>
<proteinExistence type="predicted"/>
<evidence type="ECO:0000259" key="1">
    <source>
        <dbReference type="PROSITE" id="PS51406"/>
    </source>
</evidence>
<dbReference type="PROSITE" id="PS51406">
    <property type="entry name" value="FIBRINOGEN_C_2"/>
    <property type="match status" value="1"/>
</dbReference>
<dbReference type="PANTHER" id="PTHR19143:SF394">
    <property type="entry name" value="ANGIOPOIETIN-RELATED PROTEIN 3-LIKE"/>
    <property type="match status" value="1"/>
</dbReference>
<dbReference type="InterPro" id="IPR050373">
    <property type="entry name" value="Fibrinogen_C-term_domain"/>
</dbReference>
<dbReference type="PANTHER" id="PTHR19143">
    <property type="entry name" value="FIBRINOGEN/TENASCIN/ANGIOPOEITIN"/>
    <property type="match status" value="1"/>
</dbReference>
<protein>
    <submittedName>
        <fullName evidence="2">ANGPT4 protein</fullName>
    </submittedName>
</protein>
<dbReference type="Pfam" id="PF00147">
    <property type="entry name" value="Fibrinogen_C"/>
    <property type="match status" value="1"/>
</dbReference>
<dbReference type="InterPro" id="IPR014716">
    <property type="entry name" value="Fibrinogen_a/b/g_C_1"/>
</dbReference>
<dbReference type="Proteomes" id="UP000838412">
    <property type="component" value="Chromosome 3"/>
</dbReference>
<organism evidence="2 3">
    <name type="scientific">Branchiostoma lanceolatum</name>
    <name type="common">Common lancelet</name>
    <name type="synonym">Amphioxus lanceolatum</name>
    <dbReference type="NCBI Taxonomy" id="7740"/>
    <lineage>
        <taxon>Eukaryota</taxon>
        <taxon>Metazoa</taxon>
        <taxon>Chordata</taxon>
        <taxon>Cephalochordata</taxon>
        <taxon>Leptocardii</taxon>
        <taxon>Amphioxiformes</taxon>
        <taxon>Branchiostomatidae</taxon>
        <taxon>Branchiostoma</taxon>
    </lineage>
</organism>
<dbReference type="AlphaFoldDB" id="A0A8J9ZLR8"/>
<name>A0A8J9ZLR8_BRALA</name>
<dbReference type="GO" id="GO:0005615">
    <property type="term" value="C:extracellular space"/>
    <property type="evidence" value="ECO:0007669"/>
    <property type="project" value="TreeGrafter"/>
</dbReference>
<keyword evidence="3" id="KW-1185">Reference proteome</keyword>
<evidence type="ECO:0000313" key="3">
    <source>
        <dbReference type="Proteomes" id="UP000838412"/>
    </source>
</evidence>
<dbReference type="SMART" id="SM00186">
    <property type="entry name" value="FBG"/>
    <property type="match status" value="1"/>
</dbReference>
<dbReference type="InterPro" id="IPR036056">
    <property type="entry name" value="Fibrinogen-like_C"/>
</dbReference>
<dbReference type="EMBL" id="OV696688">
    <property type="protein sequence ID" value="CAH1256512.1"/>
    <property type="molecule type" value="Genomic_DNA"/>
</dbReference>
<reference evidence="2" key="1">
    <citation type="submission" date="2022-01" db="EMBL/GenBank/DDBJ databases">
        <authorList>
            <person name="Braso-Vives M."/>
        </authorList>
    </citation>
    <scope>NUCLEOTIDE SEQUENCE</scope>
</reference>
<accession>A0A8J9ZLR8</accession>
<sequence>MGRPDLRHAPRAGDHQNRLDSLHREFDGIVSFERPWRDYRDGFGDPQGEFWLGLEVIHQLVSQETHDLRIELGDWEGREAHAQYSRFNVSDEADGYRLNFGDYTGTAGDGLGAYQKYSNAESPETPLDYHKGRAFKVSKERQGWWYGDFTLSNLNGPYINSSVSADVHSTIYWIPWSRYSLKSSRMMVRPASFVSGRG</sequence>